<dbReference type="Gene3D" id="3.40.50.410">
    <property type="entry name" value="von Willebrand factor, type A domain"/>
    <property type="match status" value="1"/>
</dbReference>
<evidence type="ECO:0000313" key="3">
    <source>
        <dbReference type="Proteomes" id="UP000008315"/>
    </source>
</evidence>
<accession>G4T183</accession>
<dbReference type="KEGG" id="mah:MEALZ_2950"/>
<protein>
    <recommendedName>
        <fullName evidence="1">VWFA domain-containing protein</fullName>
    </recommendedName>
</protein>
<dbReference type="EMBL" id="FO082060">
    <property type="protein sequence ID" value="CCE24616.1"/>
    <property type="molecule type" value="Genomic_DNA"/>
</dbReference>
<dbReference type="STRING" id="1091494.MEALZ_2950"/>
<evidence type="ECO:0000313" key="2">
    <source>
        <dbReference type="EMBL" id="CCE24616.1"/>
    </source>
</evidence>
<proteinExistence type="predicted"/>
<dbReference type="HOGENOM" id="CLU_713583_0_0_6"/>
<dbReference type="Pfam" id="PF13519">
    <property type="entry name" value="VWA_2"/>
    <property type="match status" value="1"/>
</dbReference>
<dbReference type="PATRIC" id="fig|271065.3.peg.3030"/>
<dbReference type="SUPFAM" id="SSF53300">
    <property type="entry name" value="vWA-like"/>
    <property type="match status" value="1"/>
</dbReference>
<dbReference type="CDD" id="cd00198">
    <property type="entry name" value="vWFA"/>
    <property type="match status" value="1"/>
</dbReference>
<feature type="domain" description="VWFA" evidence="1">
    <location>
        <begin position="118"/>
        <end position="303"/>
    </location>
</feature>
<gene>
    <name evidence="2" type="ordered locus">MEALZ_2950</name>
</gene>
<evidence type="ECO:0000259" key="1">
    <source>
        <dbReference type="PROSITE" id="PS50234"/>
    </source>
</evidence>
<organism evidence="2 3">
    <name type="scientific">Methylotuvimicrobium alcaliphilum (strain DSM 19304 / NCIMB 14124 / VKM B-2133 / 20Z)</name>
    <name type="common">Methylomicrobium alcaliphilum</name>
    <dbReference type="NCBI Taxonomy" id="1091494"/>
    <lineage>
        <taxon>Bacteria</taxon>
        <taxon>Pseudomonadati</taxon>
        <taxon>Pseudomonadota</taxon>
        <taxon>Gammaproteobacteria</taxon>
        <taxon>Methylococcales</taxon>
        <taxon>Methylococcaceae</taxon>
        <taxon>Methylotuvimicrobium</taxon>
    </lineage>
</organism>
<keyword evidence="3" id="KW-1185">Reference proteome</keyword>
<dbReference type="InterPro" id="IPR002035">
    <property type="entry name" value="VWF_A"/>
</dbReference>
<dbReference type="AlphaFoldDB" id="G4T183"/>
<dbReference type="RefSeq" id="WP_014149380.1">
    <property type="nucleotide sequence ID" value="NC_016112.1"/>
</dbReference>
<dbReference type="SMART" id="SM00327">
    <property type="entry name" value="VWA"/>
    <property type="match status" value="1"/>
</dbReference>
<dbReference type="PROSITE" id="PS50234">
    <property type="entry name" value="VWFA"/>
    <property type="match status" value="1"/>
</dbReference>
<sequence length="386" mass="43089">MMKISRQTQQTGKKWFKGVGRFILPVLVLMQALFLTGPAHAGGYGFAAPGGYGVKVYRVNYALYPFVQLYIRTFDQNMQPLVNLNEMNIGLMIKGKSYDPMKRQYGIQSIRNRSEATRSVLVIDASKSMAGTASETALRAAARFIDSKRPQDEVAILAIRDTKEGYDLVSQFERDAGALARRLADIRIDGMKSRIYDSIGAAIQMCGMSAQGSSVDPSADNVIASCSVVVFSDGRDEGSALSREELNGRITSMRIPIPVYSLAYGKSSVDYFRNLESISKNSFGIYYSLGETYDRMQRIVEEIQNILQSDYVVTFRSYIPVDGEQHSFKVGIEYPTGSGKYYYDNGQFEAIEPPPIQAIDNYLNLLNQKIPLLPDNDPFYNRPSAQ</sequence>
<name>G4T183_META2</name>
<dbReference type="Proteomes" id="UP000008315">
    <property type="component" value="Chromosome"/>
</dbReference>
<dbReference type="InterPro" id="IPR036465">
    <property type="entry name" value="vWFA_dom_sf"/>
</dbReference>
<reference evidence="3" key="1">
    <citation type="journal article" date="2012" name="J. Bacteriol.">
        <title>Genome sequence of the haloalkaliphilic methanotrophic bacterium Methylomicrobium alcaliphilum 20Z.</title>
        <authorList>
            <person name="Vuilleumier S."/>
            <person name="Khmelenina V.N."/>
            <person name="Bringel F."/>
            <person name="Reshetnikov A.S."/>
            <person name="Lajus A."/>
            <person name="Mangenot S."/>
            <person name="Rouy Z."/>
            <person name="Op den Camp H.J."/>
            <person name="Jetten M.S."/>
            <person name="Dispirito A.A."/>
            <person name="Dunfield P."/>
            <person name="Klotz M.G."/>
            <person name="Semrau J.D."/>
            <person name="Stein L.Y."/>
            <person name="Barbe V."/>
            <person name="Medigue C."/>
            <person name="Trotsenko Y.A."/>
            <person name="Kalyuzhnaya M.G."/>
        </authorList>
    </citation>
    <scope>NUCLEOTIDE SEQUENCE [LARGE SCALE GENOMIC DNA]</scope>
    <source>
        <strain evidence="3">DSM 19304 / NCIMB 14124 / VKM B-2133 / 20Z</strain>
    </source>
</reference>